<dbReference type="PANTHER" id="PTHR34039">
    <property type="entry name" value="UPF0102 PROTEIN YRAN"/>
    <property type="match status" value="1"/>
</dbReference>
<sequence length="119" mass="13977">MNRKSLGRRGEEIAERFLKKQGYRILARNFHTRWGELDIVAQDGAEVVFVEVKTRTSSDFVRPEEAVNFKKQDHLRKAAEIWLAKNYSLQPPPCRFDVVAVIIKKDNEHEIEHLRDAFQ</sequence>
<dbReference type="InterPro" id="IPR003509">
    <property type="entry name" value="UPF0102_YraN-like"/>
</dbReference>
<comment type="caution">
    <text evidence="3">The sequence shown here is derived from an EMBL/GenBank/DDBJ whole genome shotgun (WGS) entry which is preliminary data.</text>
</comment>
<dbReference type="SUPFAM" id="SSF52980">
    <property type="entry name" value="Restriction endonuclease-like"/>
    <property type="match status" value="1"/>
</dbReference>
<dbReference type="AlphaFoldDB" id="A0A532V8P5"/>
<name>A0A532V8P5_UNCT6</name>
<protein>
    <recommendedName>
        <fullName evidence="2">UPF0102 protein CEE36_04115</fullName>
    </recommendedName>
</protein>
<reference evidence="3 4" key="1">
    <citation type="submission" date="2017-06" db="EMBL/GenBank/DDBJ databases">
        <title>Novel microbial phyla capable of carbon fixation and sulfur reduction in deep-sea sediments.</title>
        <authorList>
            <person name="Huang J."/>
            <person name="Baker B."/>
            <person name="Wang Y."/>
        </authorList>
    </citation>
    <scope>NUCLEOTIDE SEQUENCE [LARGE SCALE GENOMIC DNA]</scope>
    <source>
        <strain evidence="3">B3_TA06</strain>
    </source>
</reference>
<evidence type="ECO:0000313" key="3">
    <source>
        <dbReference type="EMBL" id="TKJ43526.1"/>
    </source>
</evidence>
<dbReference type="CDD" id="cd20736">
    <property type="entry name" value="PoNe_Nuclease"/>
    <property type="match status" value="1"/>
</dbReference>
<dbReference type="InterPro" id="IPR011335">
    <property type="entry name" value="Restrct_endonuc-II-like"/>
</dbReference>
<dbReference type="GO" id="GO:0003676">
    <property type="term" value="F:nucleic acid binding"/>
    <property type="evidence" value="ECO:0007669"/>
    <property type="project" value="InterPro"/>
</dbReference>
<dbReference type="PANTHER" id="PTHR34039:SF1">
    <property type="entry name" value="UPF0102 PROTEIN YRAN"/>
    <property type="match status" value="1"/>
</dbReference>
<organism evidence="3 4">
    <name type="scientific">candidate division TA06 bacterium B3_TA06</name>
    <dbReference type="NCBI Taxonomy" id="2012487"/>
    <lineage>
        <taxon>Bacteria</taxon>
        <taxon>Bacteria division TA06</taxon>
    </lineage>
</organism>
<dbReference type="NCBIfam" id="NF009154">
    <property type="entry name" value="PRK12497.3-3"/>
    <property type="match status" value="1"/>
</dbReference>
<proteinExistence type="inferred from homology"/>
<accession>A0A532V8P5</accession>
<evidence type="ECO:0000256" key="1">
    <source>
        <dbReference type="ARBA" id="ARBA00006738"/>
    </source>
</evidence>
<dbReference type="NCBIfam" id="TIGR00252">
    <property type="entry name" value="YraN family protein"/>
    <property type="match status" value="1"/>
</dbReference>
<dbReference type="Pfam" id="PF02021">
    <property type="entry name" value="UPF0102"/>
    <property type="match status" value="1"/>
</dbReference>
<comment type="similarity">
    <text evidence="1 2">Belongs to the UPF0102 family.</text>
</comment>
<dbReference type="HAMAP" id="MF_00048">
    <property type="entry name" value="UPF0102"/>
    <property type="match status" value="1"/>
</dbReference>
<dbReference type="EMBL" id="NJBO01000004">
    <property type="protein sequence ID" value="TKJ43526.1"/>
    <property type="molecule type" value="Genomic_DNA"/>
</dbReference>
<dbReference type="Gene3D" id="3.40.1350.10">
    <property type="match status" value="1"/>
</dbReference>
<dbReference type="Proteomes" id="UP000317778">
    <property type="component" value="Unassembled WGS sequence"/>
</dbReference>
<evidence type="ECO:0000313" key="4">
    <source>
        <dbReference type="Proteomes" id="UP000317778"/>
    </source>
</evidence>
<dbReference type="InterPro" id="IPR011856">
    <property type="entry name" value="tRNA_endonuc-like_dom_sf"/>
</dbReference>
<evidence type="ECO:0000256" key="2">
    <source>
        <dbReference type="HAMAP-Rule" id="MF_00048"/>
    </source>
</evidence>
<dbReference type="NCBIfam" id="NF009150">
    <property type="entry name" value="PRK12497.1-3"/>
    <property type="match status" value="1"/>
</dbReference>
<gene>
    <name evidence="3" type="ORF">CEE36_04115</name>
</gene>